<reference evidence="2" key="1">
    <citation type="submission" date="2020-05" db="EMBL/GenBank/DDBJ databases">
        <authorList>
            <person name="Chiriac C."/>
            <person name="Salcher M."/>
            <person name="Ghai R."/>
            <person name="Kavagutti S V."/>
        </authorList>
    </citation>
    <scope>NUCLEOTIDE SEQUENCE</scope>
</reference>
<feature type="transmembrane region" description="Helical" evidence="1">
    <location>
        <begin position="157"/>
        <end position="184"/>
    </location>
</feature>
<accession>A0A6J6E283</accession>
<feature type="transmembrane region" description="Helical" evidence="1">
    <location>
        <begin position="196"/>
        <end position="213"/>
    </location>
</feature>
<evidence type="ECO:0000256" key="1">
    <source>
        <dbReference type="SAM" id="Phobius"/>
    </source>
</evidence>
<gene>
    <name evidence="2" type="ORF">UFOPK1683_00644</name>
</gene>
<keyword evidence="1" id="KW-0472">Membrane</keyword>
<sequence>MRFTVRVVIALAILATALSYFKFNHCEDNNFAGPDQYIHACYSDLPALFSERGFGQGQWAFSGNEQAAEYPVLQGVIMWATAQISSDSPITYFRINIFLIGLLFIASALILYRIRPELSYLYAIAPTGVAALFINWDLWAIVTMLLAIYWFDRKRETLSAVALAISIATKFFPIFLLLPIAIIYLRRHNIRGGFRYIALTLAVFVAINIPFALTTPQGWWRFYELNLNRKADWGSIWYALSVLGVDLANINYLSILAVLIAISAIAIFLLQTKQTLPLSESALYIFIAMMAVSKVYSPQYVLWLVPLALLALKDKRDLPWFWGWQIAEIGYHIAIWQHLASLTGATFGLPVKAYATFTLIRIVASIALAVALARRHKRNESFPAGEFLLSSGSSYP</sequence>
<proteinExistence type="predicted"/>
<feature type="transmembrane region" description="Helical" evidence="1">
    <location>
        <begin position="250"/>
        <end position="270"/>
    </location>
</feature>
<feature type="transmembrane region" description="Helical" evidence="1">
    <location>
        <begin position="124"/>
        <end position="151"/>
    </location>
</feature>
<organism evidence="2">
    <name type="scientific">freshwater metagenome</name>
    <dbReference type="NCBI Taxonomy" id="449393"/>
    <lineage>
        <taxon>unclassified sequences</taxon>
        <taxon>metagenomes</taxon>
        <taxon>ecological metagenomes</taxon>
    </lineage>
</organism>
<keyword evidence="1" id="KW-1133">Transmembrane helix</keyword>
<evidence type="ECO:0000313" key="2">
    <source>
        <dbReference type="EMBL" id="CAB4570462.1"/>
    </source>
</evidence>
<dbReference type="EMBL" id="CAEZTL010000055">
    <property type="protein sequence ID" value="CAB4570462.1"/>
    <property type="molecule type" value="Genomic_DNA"/>
</dbReference>
<feature type="transmembrane region" description="Helical" evidence="1">
    <location>
        <begin position="353"/>
        <end position="373"/>
    </location>
</feature>
<feature type="transmembrane region" description="Helical" evidence="1">
    <location>
        <begin position="92"/>
        <end position="112"/>
    </location>
</feature>
<name>A0A6J6E283_9ZZZZ</name>
<keyword evidence="1" id="KW-0812">Transmembrane</keyword>
<dbReference type="AlphaFoldDB" id="A0A6J6E283"/>
<protein>
    <submittedName>
        <fullName evidence="2">Unannotated protein</fullName>
    </submittedName>
</protein>
<feature type="transmembrane region" description="Helical" evidence="1">
    <location>
        <begin position="282"/>
        <end position="312"/>
    </location>
</feature>